<dbReference type="InterPro" id="IPR001031">
    <property type="entry name" value="Thioesterase"/>
</dbReference>
<feature type="compositionally biased region" description="Low complexity" evidence="1">
    <location>
        <begin position="199"/>
        <end position="212"/>
    </location>
</feature>
<sequence>MDQNPVLIQKLPGRTISQKTRKEPLFLIHDGGGTVFSYFLLGSLGRAVYGISNPYFGTDSGWENGIKSMAECYAKLIKATVPSGKVLLGGWSLGGLIAIQIAHLFANDPDVNVIGIVMIDSSYPVKGRRAKQRSIAFNAEAHTTPEMAEKTRKCMDDARMMTRQWDPPAWRNWAALYTGPDDAQQTDAAPLSPSAALLRATESGSDSSSSQSEAPERAKVQALGFDRYENFDLHSVVDVPGDHFSIFSKENIHELTRRLKESCDTLSKSSARPRY</sequence>
<proteinExistence type="predicted"/>
<feature type="region of interest" description="Disordered" evidence="1">
    <location>
        <begin position="199"/>
        <end position="218"/>
    </location>
</feature>
<gene>
    <name evidence="3" type="primary">hyd</name>
</gene>
<dbReference type="EMBL" id="MN518690">
    <property type="protein sequence ID" value="QIW91881.1"/>
    <property type="molecule type" value="Genomic_DNA"/>
</dbReference>
<evidence type="ECO:0000256" key="1">
    <source>
        <dbReference type="SAM" id="MobiDB-lite"/>
    </source>
</evidence>
<feature type="domain" description="Thioesterase" evidence="2">
    <location>
        <begin position="24"/>
        <end position="260"/>
    </location>
</feature>
<dbReference type="SUPFAM" id="SSF53474">
    <property type="entry name" value="alpha/beta-Hydrolases"/>
    <property type="match status" value="1"/>
</dbReference>
<evidence type="ECO:0000259" key="2">
    <source>
        <dbReference type="Pfam" id="PF00975"/>
    </source>
</evidence>
<reference evidence="3" key="1">
    <citation type="journal article" date="2020" name="Environ. Microbiol.">
        <title>Acrophiarin (antibiotic S31794/F-1) from Penicillium arenicola shares biosynthetic features with both Aspergillus- and Leotiomycete-type echinocandins.</title>
        <authorList>
            <person name="Lan N."/>
            <person name="Perlatti B."/>
            <person name="Kvitek D.J."/>
            <person name="Wiemann P."/>
            <person name="Harvey C.J.B."/>
            <person name="Frisvad J."/>
            <person name="An Z."/>
            <person name="Bills G.F."/>
        </authorList>
    </citation>
    <scope>NUCLEOTIDE SEQUENCE</scope>
    <source>
        <strain evidence="3">NRRL 8095</strain>
    </source>
</reference>
<organism evidence="3">
    <name type="scientific">Phialomyces arenicola</name>
    <dbReference type="NCBI Taxonomy" id="168477"/>
    <lineage>
        <taxon>Eukaryota</taxon>
        <taxon>Fungi</taxon>
        <taxon>Dikarya</taxon>
        <taxon>Ascomycota</taxon>
        <taxon>Pezizomycotina</taxon>
        <taxon>Eurotiomycetes</taxon>
        <taxon>Eurotiomycetidae</taxon>
        <taxon>Eurotiales</taxon>
        <taxon>Aspergillaceae</taxon>
        <taxon>Phialomyces</taxon>
    </lineage>
</organism>
<dbReference type="AlphaFoldDB" id="A0A6H0XBC6"/>
<dbReference type="Pfam" id="PF00975">
    <property type="entry name" value="Thioesterase"/>
    <property type="match status" value="1"/>
</dbReference>
<dbReference type="InterPro" id="IPR029058">
    <property type="entry name" value="AB_hydrolase_fold"/>
</dbReference>
<protein>
    <submittedName>
        <fullName evidence="3">HYD</fullName>
    </submittedName>
</protein>
<name>A0A6H0XBC6_9EURO</name>
<evidence type="ECO:0000313" key="3">
    <source>
        <dbReference type="EMBL" id="QIW91881.1"/>
    </source>
</evidence>
<accession>A0A6H0XBC6</accession>
<dbReference type="Gene3D" id="3.40.50.1820">
    <property type="entry name" value="alpha/beta hydrolase"/>
    <property type="match status" value="1"/>
</dbReference>